<accession>A0A4U2AGD3</accession>
<gene>
    <name evidence="1" type="ORF">FCV91_05590</name>
</gene>
<proteinExistence type="predicted"/>
<sequence>MSQDLEILRAAFKKVFSVEPRQFGRKSSSNQGYSDNAKGVQWNVGIVSETDNIQLGVNLEGLSYNNAWPISKLLQNELNDNTLFNLFHEHEEVTLQFVRDAWQVTARLPIEEELLLQGKLSSIEKARWISSLHEGLGCLNQLKNYKGRERQIVTLISSGMKVERQVTPHISFKIEVVPKNMTVEELSAALMLAQTKLVSIHNHISSVTE</sequence>
<dbReference type="EMBL" id="SYVO01000012">
    <property type="protein sequence ID" value="TKG11879.1"/>
    <property type="molecule type" value="Genomic_DNA"/>
</dbReference>
<dbReference type="Proteomes" id="UP000305840">
    <property type="component" value="Unassembled WGS sequence"/>
</dbReference>
<dbReference type="RefSeq" id="WP_076667440.1">
    <property type="nucleotide sequence ID" value="NZ_JAJGZU010000002.1"/>
</dbReference>
<evidence type="ECO:0000313" key="1">
    <source>
        <dbReference type="EMBL" id="TKG11879.1"/>
    </source>
</evidence>
<protein>
    <submittedName>
        <fullName evidence="1">Uncharacterized protein</fullName>
    </submittedName>
</protein>
<reference evidence="1 2" key="1">
    <citation type="submission" date="2019-04" db="EMBL/GenBank/DDBJ databases">
        <title>A reverse ecology approach based on a biological definition of microbial populations.</title>
        <authorList>
            <person name="Arevalo P."/>
            <person name="Vaninsberghe D."/>
            <person name="Elsherbini J."/>
            <person name="Gore J."/>
            <person name="Polz M."/>
        </authorList>
    </citation>
    <scope>NUCLEOTIDE SEQUENCE [LARGE SCALE GENOMIC DNA]</scope>
    <source>
        <strain evidence="1 2">10N.222.48.A1</strain>
    </source>
</reference>
<organism evidence="1 2">
    <name type="scientific">Vibrio lentus</name>
    <dbReference type="NCBI Taxonomy" id="136468"/>
    <lineage>
        <taxon>Bacteria</taxon>
        <taxon>Pseudomonadati</taxon>
        <taxon>Pseudomonadota</taxon>
        <taxon>Gammaproteobacteria</taxon>
        <taxon>Vibrionales</taxon>
        <taxon>Vibrionaceae</taxon>
        <taxon>Vibrio</taxon>
    </lineage>
</organism>
<evidence type="ECO:0000313" key="2">
    <source>
        <dbReference type="Proteomes" id="UP000305840"/>
    </source>
</evidence>
<name>A0A4U2AGD3_9VIBR</name>
<dbReference type="AlphaFoldDB" id="A0A4U2AGD3"/>
<comment type="caution">
    <text evidence="1">The sequence shown here is derived from an EMBL/GenBank/DDBJ whole genome shotgun (WGS) entry which is preliminary data.</text>
</comment>